<comment type="caution">
    <text evidence="1">The sequence shown here is derived from an EMBL/GenBank/DDBJ whole genome shotgun (WGS) entry which is preliminary data.</text>
</comment>
<evidence type="ECO:0000313" key="2">
    <source>
        <dbReference type="Proteomes" id="UP001381693"/>
    </source>
</evidence>
<dbReference type="EMBL" id="JAXCGZ010003664">
    <property type="protein sequence ID" value="KAK7083303.1"/>
    <property type="molecule type" value="Genomic_DNA"/>
</dbReference>
<sequence length="79" mass="8809">YPTLGTRFVHTSEGKFLVTRLVPCPMCLECHGQHEGPGNHPQARQLPDNWGSFVEMNPLYCSMTASQISQVHTQANLNV</sequence>
<keyword evidence="2" id="KW-1185">Reference proteome</keyword>
<gene>
    <name evidence="1" type="ORF">SK128_007310</name>
</gene>
<feature type="non-terminal residue" evidence="1">
    <location>
        <position position="1"/>
    </location>
</feature>
<protein>
    <submittedName>
        <fullName evidence="1">Uncharacterized protein</fullName>
    </submittedName>
</protein>
<organism evidence="1 2">
    <name type="scientific">Halocaridina rubra</name>
    <name type="common">Hawaiian red shrimp</name>
    <dbReference type="NCBI Taxonomy" id="373956"/>
    <lineage>
        <taxon>Eukaryota</taxon>
        <taxon>Metazoa</taxon>
        <taxon>Ecdysozoa</taxon>
        <taxon>Arthropoda</taxon>
        <taxon>Crustacea</taxon>
        <taxon>Multicrustacea</taxon>
        <taxon>Malacostraca</taxon>
        <taxon>Eumalacostraca</taxon>
        <taxon>Eucarida</taxon>
        <taxon>Decapoda</taxon>
        <taxon>Pleocyemata</taxon>
        <taxon>Caridea</taxon>
        <taxon>Atyoidea</taxon>
        <taxon>Atyidae</taxon>
        <taxon>Halocaridina</taxon>
    </lineage>
</organism>
<dbReference type="AlphaFoldDB" id="A0AAN9ACF6"/>
<accession>A0AAN9ACF6</accession>
<proteinExistence type="predicted"/>
<name>A0AAN9ACF6_HALRR</name>
<reference evidence="1 2" key="1">
    <citation type="submission" date="2023-11" db="EMBL/GenBank/DDBJ databases">
        <title>Halocaridina rubra genome assembly.</title>
        <authorList>
            <person name="Smith C."/>
        </authorList>
    </citation>
    <scope>NUCLEOTIDE SEQUENCE [LARGE SCALE GENOMIC DNA]</scope>
    <source>
        <strain evidence="1">EP-1</strain>
        <tissue evidence="1">Whole</tissue>
    </source>
</reference>
<evidence type="ECO:0000313" key="1">
    <source>
        <dbReference type="EMBL" id="KAK7083303.1"/>
    </source>
</evidence>
<dbReference type="Proteomes" id="UP001381693">
    <property type="component" value="Unassembled WGS sequence"/>
</dbReference>